<dbReference type="Gene3D" id="1.10.510.10">
    <property type="entry name" value="Transferase(Phosphotransferase) domain 1"/>
    <property type="match status" value="2"/>
</dbReference>
<dbReference type="GO" id="GO:0005524">
    <property type="term" value="F:ATP binding"/>
    <property type="evidence" value="ECO:0007669"/>
    <property type="project" value="UniProtKB-UniRule"/>
</dbReference>
<dbReference type="STRING" id="246404.A0A507FF37"/>
<evidence type="ECO:0000256" key="2">
    <source>
        <dbReference type="ARBA" id="ARBA00022527"/>
    </source>
</evidence>
<feature type="domain" description="Protein kinase" evidence="10">
    <location>
        <begin position="4"/>
        <end position="361"/>
    </location>
</feature>
<dbReference type="SMART" id="SM00220">
    <property type="entry name" value="S_TKc"/>
    <property type="match status" value="1"/>
</dbReference>
<evidence type="ECO:0000313" key="11">
    <source>
        <dbReference type="EMBL" id="TPX74843.1"/>
    </source>
</evidence>
<keyword evidence="6 8" id="KW-0067">ATP-binding</keyword>
<keyword evidence="2" id="KW-0723">Serine/threonine-protein kinase</keyword>
<dbReference type="InterPro" id="IPR050117">
    <property type="entry name" value="MAPK"/>
</dbReference>
<dbReference type="EMBL" id="QEAP01000106">
    <property type="protein sequence ID" value="TPX74843.1"/>
    <property type="molecule type" value="Genomic_DNA"/>
</dbReference>
<dbReference type="Proteomes" id="UP000320333">
    <property type="component" value="Unassembled WGS sequence"/>
</dbReference>
<keyword evidence="12" id="KW-1185">Reference proteome</keyword>
<evidence type="ECO:0000256" key="3">
    <source>
        <dbReference type="ARBA" id="ARBA00022679"/>
    </source>
</evidence>
<proteinExistence type="predicted"/>
<dbReference type="PANTHER" id="PTHR24055">
    <property type="entry name" value="MITOGEN-ACTIVATED PROTEIN KINASE"/>
    <property type="match status" value="1"/>
</dbReference>
<evidence type="ECO:0000256" key="1">
    <source>
        <dbReference type="ARBA" id="ARBA00004123"/>
    </source>
</evidence>
<evidence type="ECO:0000256" key="7">
    <source>
        <dbReference type="ARBA" id="ARBA00023242"/>
    </source>
</evidence>
<feature type="region of interest" description="Disordered" evidence="9">
    <location>
        <begin position="522"/>
        <end position="550"/>
    </location>
</feature>
<dbReference type="InterPro" id="IPR017441">
    <property type="entry name" value="Protein_kinase_ATP_BS"/>
</dbReference>
<dbReference type="Gene3D" id="3.30.200.20">
    <property type="entry name" value="Phosphorylase Kinase, domain 1"/>
    <property type="match status" value="1"/>
</dbReference>
<evidence type="ECO:0000256" key="8">
    <source>
        <dbReference type="PROSITE-ProRule" id="PRU10141"/>
    </source>
</evidence>
<keyword evidence="7" id="KW-0539">Nucleus</keyword>
<dbReference type="PROSITE" id="PS00108">
    <property type="entry name" value="PROTEIN_KINASE_ST"/>
    <property type="match status" value="1"/>
</dbReference>
<dbReference type="GO" id="GO:0004674">
    <property type="term" value="F:protein serine/threonine kinase activity"/>
    <property type="evidence" value="ECO:0007669"/>
    <property type="project" value="UniProtKB-KW"/>
</dbReference>
<dbReference type="FunFam" id="3.30.200.20:FF:000545">
    <property type="entry name" value="CMGC family protein kinase"/>
    <property type="match status" value="1"/>
</dbReference>
<feature type="compositionally biased region" description="Low complexity" evidence="9">
    <location>
        <begin position="602"/>
        <end position="616"/>
    </location>
</feature>
<dbReference type="PROSITE" id="PS00107">
    <property type="entry name" value="PROTEIN_KINASE_ATP"/>
    <property type="match status" value="1"/>
</dbReference>
<dbReference type="Pfam" id="PF00069">
    <property type="entry name" value="Pkinase"/>
    <property type="match status" value="1"/>
</dbReference>
<organism evidence="11 12">
    <name type="scientific">Chytriomyces confervae</name>
    <dbReference type="NCBI Taxonomy" id="246404"/>
    <lineage>
        <taxon>Eukaryota</taxon>
        <taxon>Fungi</taxon>
        <taxon>Fungi incertae sedis</taxon>
        <taxon>Chytridiomycota</taxon>
        <taxon>Chytridiomycota incertae sedis</taxon>
        <taxon>Chytridiomycetes</taxon>
        <taxon>Chytridiales</taxon>
        <taxon>Chytriomycetaceae</taxon>
        <taxon>Chytriomyces</taxon>
    </lineage>
</organism>
<evidence type="ECO:0000313" key="12">
    <source>
        <dbReference type="Proteomes" id="UP000320333"/>
    </source>
</evidence>
<feature type="region of interest" description="Disordered" evidence="9">
    <location>
        <begin position="434"/>
        <end position="479"/>
    </location>
</feature>
<feature type="binding site" evidence="8">
    <location>
        <position position="34"/>
    </location>
    <ligand>
        <name>ATP</name>
        <dbReference type="ChEBI" id="CHEBI:30616"/>
    </ligand>
</feature>
<dbReference type="InterPro" id="IPR008271">
    <property type="entry name" value="Ser/Thr_kinase_AS"/>
</dbReference>
<evidence type="ECO:0000259" key="10">
    <source>
        <dbReference type="PROSITE" id="PS50011"/>
    </source>
</evidence>
<feature type="compositionally biased region" description="Polar residues" evidence="9">
    <location>
        <begin position="525"/>
        <end position="540"/>
    </location>
</feature>
<gene>
    <name evidence="11" type="ORF">CcCBS67573_g03900</name>
</gene>
<dbReference type="PROSITE" id="PS50011">
    <property type="entry name" value="PROTEIN_KINASE_DOM"/>
    <property type="match status" value="1"/>
</dbReference>
<feature type="region of interest" description="Disordered" evidence="9">
    <location>
        <begin position="602"/>
        <end position="642"/>
    </location>
</feature>
<comment type="caution">
    <text evidence="11">The sequence shown here is derived from an EMBL/GenBank/DDBJ whole genome shotgun (WGS) entry which is preliminary data.</text>
</comment>
<comment type="subcellular location">
    <subcellularLocation>
        <location evidence="1">Nucleus</location>
    </subcellularLocation>
</comment>
<evidence type="ECO:0000256" key="5">
    <source>
        <dbReference type="ARBA" id="ARBA00022777"/>
    </source>
</evidence>
<keyword evidence="5" id="KW-0418">Kinase</keyword>
<evidence type="ECO:0000256" key="9">
    <source>
        <dbReference type="SAM" id="MobiDB-lite"/>
    </source>
</evidence>
<dbReference type="SUPFAM" id="SSF56112">
    <property type="entry name" value="Protein kinase-like (PK-like)"/>
    <property type="match status" value="1"/>
</dbReference>
<dbReference type="InterPro" id="IPR011009">
    <property type="entry name" value="Kinase-like_dom_sf"/>
</dbReference>
<keyword evidence="4 8" id="KW-0547">Nucleotide-binding</keyword>
<sequence length="642" mass="70368">MDKFKVLKQLGDGAFGCVHMAQNSSTGEIVAIKKMKQKFSTWEQCTQLRELKSLAKLNNHSNIVKLKEVIRDQATEELNFVFEYMESNMHQKIKEREGKPFPEEDVKAFTFQILSGLVHMHKHGFFHRDLKPENLLCMGSVVKIADFGLARETRSLPPYTEYVSTRWYRAPEVLLKNHNYSSPIDIWAVGTIMAELYLLYPLFPGTSEVDQLSKICAVLGSPACDSNLGVVSGGMVGSNLRVSTPLNQTTRESYSDSMRPQTCHSPLLQKNTITQQSSEQMQREKCVGGGPWIEGIKLAHAMGFKFPNMAPIPLSEIIVPRGVVGNVVVVSQEALQLIADMLLFDPNRRLTAHEALQNPWFKSLNPSQNLTRSSSFTKNECAISPMQSKTCITETVKAAVSYVPVNLNACDSILRPKNSMDSFDFLSDDDDDDDLLGRGSPRISAYSNSTSSSSNKTQYESFQKRRPETDALGNSRTLESSDLNSKFEFASTSPSTAAAGASLCYTSPKASSRACPAPIVPGIRPQTNASGTSRFSSTENGFPPRDPVSENRTRLKASLSNSDLVLGLIPSLTDNASSSSALRKQYRPLPEIGKSANNVNSINSINSSPSPMISASTCVSSDDGGGGQKAMKPVVPYLSRKA</sequence>
<protein>
    <recommendedName>
        <fullName evidence="10">Protein kinase domain-containing protein</fullName>
    </recommendedName>
</protein>
<dbReference type="CDD" id="cd07830">
    <property type="entry name" value="STKc_MAK_like"/>
    <property type="match status" value="1"/>
</dbReference>
<dbReference type="FunFam" id="1.10.510.10:FF:000624">
    <property type="entry name" value="Mitogen-activated protein kinase"/>
    <property type="match status" value="1"/>
</dbReference>
<evidence type="ECO:0000256" key="6">
    <source>
        <dbReference type="ARBA" id="ARBA00022840"/>
    </source>
</evidence>
<feature type="compositionally biased region" description="Low complexity" evidence="9">
    <location>
        <begin position="444"/>
        <end position="461"/>
    </location>
</feature>
<dbReference type="AlphaFoldDB" id="A0A507FF37"/>
<accession>A0A507FF37</accession>
<evidence type="ECO:0000256" key="4">
    <source>
        <dbReference type="ARBA" id="ARBA00022741"/>
    </source>
</evidence>
<name>A0A507FF37_9FUNG</name>
<dbReference type="GO" id="GO:0005634">
    <property type="term" value="C:nucleus"/>
    <property type="evidence" value="ECO:0007669"/>
    <property type="project" value="UniProtKB-SubCell"/>
</dbReference>
<reference evidence="11 12" key="1">
    <citation type="journal article" date="2019" name="Sci. Rep.">
        <title>Comparative genomics of chytrid fungi reveal insights into the obligate biotrophic and pathogenic lifestyle of Synchytrium endobioticum.</title>
        <authorList>
            <person name="van de Vossenberg B.T.L.H."/>
            <person name="Warris S."/>
            <person name="Nguyen H.D.T."/>
            <person name="van Gent-Pelzer M.P.E."/>
            <person name="Joly D.L."/>
            <person name="van de Geest H.C."/>
            <person name="Bonants P.J.M."/>
            <person name="Smith D.S."/>
            <person name="Levesque C.A."/>
            <person name="van der Lee T.A.J."/>
        </authorList>
    </citation>
    <scope>NUCLEOTIDE SEQUENCE [LARGE SCALE GENOMIC DNA]</scope>
    <source>
        <strain evidence="11 12">CBS 675.73</strain>
    </source>
</reference>
<dbReference type="OrthoDB" id="2158884at2759"/>
<keyword evidence="3" id="KW-0808">Transferase</keyword>
<dbReference type="InterPro" id="IPR000719">
    <property type="entry name" value="Prot_kinase_dom"/>
</dbReference>